<protein>
    <submittedName>
        <fullName evidence="2">Metal dependent phosphohydrolase</fullName>
    </submittedName>
</protein>
<dbReference type="eggNOG" id="COG2206">
    <property type="taxonomic scope" value="Bacteria"/>
</dbReference>
<proteinExistence type="predicted"/>
<dbReference type="InterPro" id="IPR003607">
    <property type="entry name" value="HD/PDEase_dom"/>
</dbReference>
<dbReference type="NCBIfam" id="TIGR00277">
    <property type="entry name" value="HDIG"/>
    <property type="match status" value="1"/>
</dbReference>
<evidence type="ECO:0000313" key="2">
    <source>
        <dbReference type="EMBL" id="ADH98677.1"/>
    </source>
</evidence>
<organism evidence="2 3">
    <name type="scientific">Bacillus selenitireducens (strain ATCC 700615 / DSM 15326 / MLS10)</name>
    <dbReference type="NCBI Taxonomy" id="439292"/>
    <lineage>
        <taxon>Bacteria</taxon>
        <taxon>Bacillati</taxon>
        <taxon>Bacillota</taxon>
        <taxon>Bacilli</taxon>
        <taxon>Bacillales</taxon>
        <taxon>Bacillaceae</taxon>
        <taxon>Salisediminibacterium</taxon>
    </lineage>
</organism>
<dbReference type="EMBL" id="CP001791">
    <property type="protein sequence ID" value="ADH98677.1"/>
    <property type="molecule type" value="Genomic_DNA"/>
</dbReference>
<keyword evidence="3" id="KW-1185">Reference proteome</keyword>
<dbReference type="HOGENOM" id="CLU_000445_92_1_9"/>
<dbReference type="CDD" id="cd00077">
    <property type="entry name" value="HDc"/>
    <property type="match status" value="1"/>
</dbReference>
<sequence>MKLKSINAVKKNDVLAKPIYNDEGQVLLNASVKLSESMISRLQDKGVSFVYLEDPDTDDIFVNDTLPPEKKAKAVKTINKSFKTIAYRISEGKNLDIDDLTVDFASVVEEILNTVTTEKDAITMLSNVMNYDSYVYQHSLSVTVYAIALGKKKGLNMKQLKELGLGAMLHDVGKMGIPIEVLNKKQKLTDEEFDTIKQHAELGFDMLRKSKTLPLLAAHCAYQHHERLDGSGYPRKIGEKDIHLYGQILAVADVFDAVTSHRVYRSAMLPHEGLELLQAGSGTLFNRELVDLFAKTVAIYPVGLEVVLSDGSAGVVKMNNPLIPDRPVIKVLRDAHGQRFDEPYELDLTERLNITIVKCEALIESKTYES</sequence>
<dbReference type="PROSITE" id="PS51832">
    <property type="entry name" value="HD_GYP"/>
    <property type="match status" value="1"/>
</dbReference>
<dbReference type="OrthoDB" id="9759601at2"/>
<dbReference type="Gene3D" id="1.10.3210.10">
    <property type="entry name" value="Hypothetical protein af1432"/>
    <property type="match status" value="1"/>
</dbReference>
<dbReference type="InterPro" id="IPR006675">
    <property type="entry name" value="HDIG_dom"/>
</dbReference>
<gene>
    <name evidence="2" type="ordered locus">Bsel_1161</name>
</gene>
<dbReference type="Proteomes" id="UP000000271">
    <property type="component" value="Chromosome"/>
</dbReference>
<accession>D6Y173</accession>
<dbReference type="InterPro" id="IPR037522">
    <property type="entry name" value="HD_GYP_dom"/>
</dbReference>
<dbReference type="PANTHER" id="PTHR43155:SF2">
    <property type="entry name" value="CYCLIC DI-GMP PHOSPHODIESTERASE PA4108"/>
    <property type="match status" value="1"/>
</dbReference>
<evidence type="ECO:0000313" key="3">
    <source>
        <dbReference type="Proteomes" id="UP000000271"/>
    </source>
</evidence>
<dbReference type="SMART" id="SM00471">
    <property type="entry name" value="HDc"/>
    <property type="match status" value="1"/>
</dbReference>
<dbReference type="RefSeq" id="WP_013172101.1">
    <property type="nucleotide sequence ID" value="NC_014219.1"/>
</dbReference>
<feature type="domain" description="HD-GYP" evidence="1">
    <location>
        <begin position="114"/>
        <end position="309"/>
    </location>
</feature>
<dbReference type="KEGG" id="bse:Bsel_1161"/>
<dbReference type="GO" id="GO:0016787">
    <property type="term" value="F:hydrolase activity"/>
    <property type="evidence" value="ECO:0007669"/>
    <property type="project" value="UniProtKB-KW"/>
</dbReference>
<dbReference type="SUPFAM" id="SSF109604">
    <property type="entry name" value="HD-domain/PDEase-like"/>
    <property type="match status" value="1"/>
</dbReference>
<evidence type="ECO:0000259" key="1">
    <source>
        <dbReference type="PROSITE" id="PS51832"/>
    </source>
</evidence>
<dbReference type="AlphaFoldDB" id="D6Y173"/>
<dbReference type="PANTHER" id="PTHR43155">
    <property type="entry name" value="CYCLIC DI-GMP PHOSPHODIESTERASE PA4108-RELATED"/>
    <property type="match status" value="1"/>
</dbReference>
<dbReference type="STRING" id="439292.Bsel_1161"/>
<reference evidence="2" key="1">
    <citation type="submission" date="2009-10" db="EMBL/GenBank/DDBJ databases">
        <title>Complete sequence of Bacillus selenitireducens MLS10.</title>
        <authorList>
            <consortium name="US DOE Joint Genome Institute"/>
            <person name="Lucas S."/>
            <person name="Copeland A."/>
            <person name="Lapidus A."/>
            <person name="Glavina del Rio T."/>
            <person name="Dalin E."/>
            <person name="Tice H."/>
            <person name="Bruce D."/>
            <person name="Goodwin L."/>
            <person name="Pitluck S."/>
            <person name="Sims D."/>
            <person name="Brettin T."/>
            <person name="Detter J.C."/>
            <person name="Han C."/>
            <person name="Larimer F."/>
            <person name="Land M."/>
            <person name="Hauser L."/>
            <person name="Kyrpides N."/>
            <person name="Ovchinnikova G."/>
            <person name="Stolz J."/>
        </authorList>
    </citation>
    <scope>NUCLEOTIDE SEQUENCE [LARGE SCALE GENOMIC DNA]</scope>
    <source>
        <strain evidence="2">MLS10</strain>
    </source>
</reference>
<name>D6Y173_BACIE</name>
<dbReference type="Pfam" id="PF13487">
    <property type="entry name" value="HD_5"/>
    <property type="match status" value="1"/>
</dbReference>